<protein>
    <recommendedName>
        <fullName evidence="4">Atg6 BARA domain-containing protein</fullName>
    </recommendedName>
</protein>
<evidence type="ECO:0000256" key="1">
    <source>
        <dbReference type="ARBA" id="ARBA00005965"/>
    </source>
</evidence>
<dbReference type="Proteomes" id="UP000428333">
    <property type="component" value="Linkage Group LG05"/>
</dbReference>
<dbReference type="GO" id="GO:0000407">
    <property type="term" value="C:phagophore assembly site"/>
    <property type="evidence" value="ECO:0007669"/>
    <property type="project" value="TreeGrafter"/>
</dbReference>
<feature type="compositionally biased region" description="Polar residues" evidence="3">
    <location>
        <begin position="54"/>
        <end position="71"/>
    </location>
</feature>
<dbReference type="PANTHER" id="PTHR12768:SF4">
    <property type="entry name" value="BECLIN-1"/>
    <property type="match status" value="1"/>
</dbReference>
<dbReference type="AlphaFoldDB" id="A0A6A4LXZ6"/>
<feature type="domain" description="Atg6 BARA" evidence="4">
    <location>
        <begin position="186"/>
        <end position="290"/>
    </location>
</feature>
<dbReference type="GO" id="GO:0006995">
    <property type="term" value="P:cellular response to nitrogen starvation"/>
    <property type="evidence" value="ECO:0007669"/>
    <property type="project" value="TreeGrafter"/>
</dbReference>
<keyword evidence="2" id="KW-0175">Coiled coil</keyword>
<dbReference type="GO" id="GO:0043548">
    <property type="term" value="F:phosphatidylinositol 3-kinase binding"/>
    <property type="evidence" value="ECO:0007669"/>
    <property type="project" value="TreeGrafter"/>
</dbReference>
<dbReference type="EMBL" id="QEFC01001140">
    <property type="protein sequence ID" value="KAE9460259.1"/>
    <property type="molecule type" value="Genomic_DNA"/>
</dbReference>
<dbReference type="InterPro" id="IPR007243">
    <property type="entry name" value="Atg6/Beclin"/>
</dbReference>
<reference evidence="5 6" key="1">
    <citation type="journal article" date="2019" name="Genome Biol. Evol.">
        <title>The Rhododendron genome and chromosomal organization provide insight into shared whole-genome duplications across the heath family (Ericaceae).</title>
        <authorList>
            <person name="Soza V.L."/>
            <person name="Lindsley D."/>
            <person name="Waalkes A."/>
            <person name="Ramage E."/>
            <person name="Patwardhan R.P."/>
            <person name="Burton J.N."/>
            <person name="Adey A."/>
            <person name="Kumar A."/>
            <person name="Qiu R."/>
            <person name="Shendure J."/>
            <person name="Hall B."/>
        </authorList>
    </citation>
    <scope>NUCLEOTIDE SEQUENCE [LARGE SCALE GENOMIC DNA]</scope>
    <source>
        <strain evidence="5">RSF 1966-606</strain>
    </source>
</reference>
<evidence type="ECO:0000256" key="3">
    <source>
        <dbReference type="SAM" id="MobiDB-lite"/>
    </source>
</evidence>
<dbReference type="Pfam" id="PF04111">
    <property type="entry name" value="APG6"/>
    <property type="match status" value="1"/>
</dbReference>
<evidence type="ECO:0000259" key="4">
    <source>
        <dbReference type="Pfam" id="PF04111"/>
    </source>
</evidence>
<comment type="caution">
    <text evidence="5">The sequence shown here is derived from an EMBL/GenBank/DDBJ whole genome shotgun (WGS) entry which is preliminary data.</text>
</comment>
<comment type="similarity">
    <text evidence="1">Belongs to the beclin family.</text>
</comment>
<feature type="region of interest" description="Disordered" evidence="3">
    <location>
        <begin position="1"/>
        <end position="41"/>
    </location>
</feature>
<name>A0A6A4LXZ6_9ERIC</name>
<dbReference type="GO" id="GO:0000045">
    <property type="term" value="P:autophagosome assembly"/>
    <property type="evidence" value="ECO:0007669"/>
    <property type="project" value="TreeGrafter"/>
</dbReference>
<feature type="coiled-coil region" evidence="2">
    <location>
        <begin position="116"/>
        <end position="198"/>
    </location>
</feature>
<feature type="non-terminal residue" evidence="5">
    <location>
        <position position="1"/>
    </location>
</feature>
<accession>A0A6A4LXZ6</accession>
<proteinExistence type="inferred from homology"/>
<sequence>MDQSFVVLPKQRNQVPGVPPRLRAGGLQPETTQSGKTMEESFVVLPPPAASVYKSDSISDGGAQSPSSDGTTGAPIQLNKSGFHTTITVLKRAFDIATTQTQVEQPLCLECMRVLSDKLDKEVEDVNRDIKAYEACLRRLEGESRNVLSEADFLKEKLKIEEEEQKLEAAIEETEKQCAQVTAELKELELKSSRFKELEERFGPVNLFWSTRYDKAMTLFLTCLKEFAQFANFKDKENNIPPEKCFKLPFKIENDRVESYSITQSFNKQENWTKALKYTLCNLKWALYWFVGNTNFQPLSSTVSSHDVPPARSVYSTRTSDSKPEPRSLLNQ</sequence>
<dbReference type="Gene3D" id="1.10.418.40">
    <property type="entry name" value="Autophagy protein 6/Beclin 1"/>
    <property type="match status" value="1"/>
</dbReference>
<dbReference type="GO" id="GO:0030674">
    <property type="term" value="F:protein-macromolecule adaptor activity"/>
    <property type="evidence" value="ECO:0007669"/>
    <property type="project" value="TreeGrafter"/>
</dbReference>
<dbReference type="GO" id="GO:0034272">
    <property type="term" value="C:phosphatidylinositol 3-kinase complex, class III, type II"/>
    <property type="evidence" value="ECO:0007669"/>
    <property type="project" value="TreeGrafter"/>
</dbReference>
<feature type="region of interest" description="Disordered" evidence="3">
    <location>
        <begin position="53"/>
        <end position="76"/>
    </location>
</feature>
<gene>
    <name evidence="5" type="ORF">C3L33_07871</name>
</gene>
<dbReference type="InterPro" id="IPR040455">
    <property type="entry name" value="Atg6_BARA"/>
</dbReference>
<evidence type="ECO:0000313" key="5">
    <source>
        <dbReference type="EMBL" id="KAE9460259.1"/>
    </source>
</evidence>
<dbReference type="GO" id="GO:0045324">
    <property type="term" value="P:late endosome to vacuole transport"/>
    <property type="evidence" value="ECO:0007669"/>
    <property type="project" value="TreeGrafter"/>
</dbReference>
<dbReference type="InterPro" id="IPR038274">
    <property type="entry name" value="Atg6/Beclin_C_sf"/>
</dbReference>
<keyword evidence="6" id="KW-1185">Reference proteome</keyword>
<dbReference type="OrthoDB" id="20368at2759"/>
<dbReference type="PANTHER" id="PTHR12768">
    <property type="entry name" value="BECLIN 1"/>
    <property type="match status" value="1"/>
</dbReference>
<organism evidence="5 6">
    <name type="scientific">Rhododendron williamsianum</name>
    <dbReference type="NCBI Taxonomy" id="262921"/>
    <lineage>
        <taxon>Eukaryota</taxon>
        <taxon>Viridiplantae</taxon>
        <taxon>Streptophyta</taxon>
        <taxon>Embryophyta</taxon>
        <taxon>Tracheophyta</taxon>
        <taxon>Spermatophyta</taxon>
        <taxon>Magnoliopsida</taxon>
        <taxon>eudicotyledons</taxon>
        <taxon>Gunneridae</taxon>
        <taxon>Pentapetalae</taxon>
        <taxon>asterids</taxon>
        <taxon>Ericales</taxon>
        <taxon>Ericaceae</taxon>
        <taxon>Ericoideae</taxon>
        <taxon>Rhodoreae</taxon>
        <taxon>Rhododendron</taxon>
    </lineage>
</organism>
<feature type="region of interest" description="Disordered" evidence="3">
    <location>
        <begin position="302"/>
        <end position="332"/>
    </location>
</feature>
<dbReference type="GO" id="GO:0034271">
    <property type="term" value="C:phosphatidylinositol 3-kinase complex, class III, type I"/>
    <property type="evidence" value="ECO:0007669"/>
    <property type="project" value="TreeGrafter"/>
</dbReference>
<dbReference type="GO" id="GO:0000423">
    <property type="term" value="P:mitophagy"/>
    <property type="evidence" value="ECO:0007669"/>
    <property type="project" value="TreeGrafter"/>
</dbReference>
<evidence type="ECO:0000256" key="2">
    <source>
        <dbReference type="SAM" id="Coils"/>
    </source>
</evidence>
<evidence type="ECO:0000313" key="6">
    <source>
        <dbReference type="Proteomes" id="UP000428333"/>
    </source>
</evidence>